<dbReference type="EMBL" id="FQYR01000003">
    <property type="protein sequence ID" value="SHJ40022.1"/>
    <property type="molecule type" value="Genomic_DNA"/>
</dbReference>
<evidence type="ECO:0000313" key="2">
    <source>
        <dbReference type="EMBL" id="SHJ40022.1"/>
    </source>
</evidence>
<proteinExistence type="predicted"/>
<evidence type="ECO:0000313" key="3">
    <source>
        <dbReference type="Proteomes" id="UP000184510"/>
    </source>
</evidence>
<dbReference type="Proteomes" id="UP000184510">
    <property type="component" value="Unassembled WGS sequence"/>
</dbReference>
<organism evidence="2 3">
    <name type="scientific">Rubritalea squalenifaciens DSM 18772</name>
    <dbReference type="NCBI Taxonomy" id="1123071"/>
    <lineage>
        <taxon>Bacteria</taxon>
        <taxon>Pseudomonadati</taxon>
        <taxon>Verrucomicrobiota</taxon>
        <taxon>Verrucomicrobiia</taxon>
        <taxon>Verrucomicrobiales</taxon>
        <taxon>Rubritaleaceae</taxon>
        <taxon>Rubritalea</taxon>
    </lineage>
</organism>
<gene>
    <name evidence="2" type="ORF">SAMN02745181_1966</name>
</gene>
<dbReference type="AlphaFoldDB" id="A0A1M6J075"/>
<feature type="region of interest" description="Disordered" evidence="1">
    <location>
        <begin position="17"/>
        <end position="53"/>
    </location>
</feature>
<protein>
    <submittedName>
        <fullName evidence="2">Uncharacterized protein</fullName>
    </submittedName>
</protein>
<sequence length="53" mass="5588">MVGSLSCLTVLAPHCDRRDKLSNPQPLPAHLSSAELKSPDNKANGSLEPFASS</sequence>
<dbReference type="InParanoid" id="A0A1M6J075"/>
<evidence type="ECO:0000256" key="1">
    <source>
        <dbReference type="SAM" id="MobiDB-lite"/>
    </source>
</evidence>
<reference evidence="2 3" key="1">
    <citation type="submission" date="2016-11" db="EMBL/GenBank/DDBJ databases">
        <authorList>
            <person name="Jaros S."/>
            <person name="Januszkiewicz K."/>
            <person name="Wedrychowicz H."/>
        </authorList>
    </citation>
    <scope>NUCLEOTIDE SEQUENCE [LARGE SCALE GENOMIC DNA]</scope>
    <source>
        <strain evidence="2 3">DSM 18772</strain>
    </source>
</reference>
<accession>A0A1M6J075</accession>
<keyword evidence="3" id="KW-1185">Reference proteome</keyword>
<dbReference type="STRING" id="1123071.SAMN02745181_1966"/>
<name>A0A1M6J075_9BACT</name>